<accession>A0ACC3SPI6</accession>
<comment type="caution">
    <text evidence="1">The sequence shown here is derived from an EMBL/GenBank/DDBJ whole genome shotgun (WGS) entry which is preliminary data.</text>
</comment>
<evidence type="ECO:0000313" key="1">
    <source>
        <dbReference type="EMBL" id="KAK8217291.1"/>
    </source>
</evidence>
<evidence type="ECO:0000313" key="2">
    <source>
        <dbReference type="Proteomes" id="UP001320706"/>
    </source>
</evidence>
<keyword evidence="2" id="KW-1185">Reference proteome</keyword>
<dbReference type="Proteomes" id="UP001320706">
    <property type="component" value="Unassembled WGS sequence"/>
</dbReference>
<name>A0ACC3SPI6_9PEZI</name>
<gene>
    <name evidence="1" type="primary">EXO70</name>
    <name evidence="1" type="ORF">M8818_001544</name>
</gene>
<organism evidence="1 2">
    <name type="scientific">Zalaria obscura</name>
    <dbReference type="NCBI Taxonomy" id="2024903"/>
    <lineage>
        <taxon>Eukaryota</taxon>
        <taxon>Fungi</taxon>
        <taxon>Dikarya</taxon>
        <taxon>Ascomycota</taxon>
        <taxon>Pezizomycotina</taxon>
        <taxon>Dothideomycetes</taxon>
        <taxon>Dothideomycetidae</taxon>
        <taxon>Dothideales</taxon>
        <taxon>Zalariaceae</taxon>
        <taxon>Zalaria</taxon>
    </lineage>
</organism>
<sequence length="631" mass="71134">MGAPRRAAFVEESAEVEVLYANLEKMKSLTKKIQASMGRLETSGKTVQEAIGPIYGNTQKLQTTNTNIDRIIQAIDRIREPLDMRNKEERILKDGPRQAGLAEYMASIDRTRQALRDLKHSNLRSNQQTISELNGLLRVGNQRLEDVFREILQKNNQKVEPLHYITKNLEFPRLSQDQASQLRTINAHVASSTAELAQADPRWTPTAKIYGDIRGQYLTSSLETMAAACVATAKRTRNDAPYKRRDNAIEMYTQGIRAMYTAEYDNICPIFSRDEWGTVLKLTCQSSLNAFASTLRDLDKQIRENLTLDCFLAYEIVDVVSKTSFYIEERTGNLKYEISDAMKPVRETAKSSLSYLITDIRTKAQQMLQLPGDGSSVPLTPEVMTRLQMMVDYLSPLSSIMTSLGDGNWTQSSKSSSTTSIPTMKSFDVGADGRQLFAHYATDTIETLLQNLDSRSRAVLKGKSLQGVFLANNIAVIDRMIRSSDLQPILGSLGPKIEVWRKKAAGLYLDSWKEASVILLDVQYTNRTPRPPSTGQAPDSAAILKQLSGKDKDQIKEKFKNFNVLFDELVARHKSFRMEKEVRTGLAKEVQSFINALYVRFWDRYHEVDKGKGKYVKYDKGQLNAVLASLG</sequence>
<protein>
    <submittedName>
        <fullName evidence="1">Exocyst complex component exo70</fullName>
    </submittedName>
</protein>
<proteinExistence type="predicted"/>
<dbReference type="EMBL" id="JAMKPW020000006">
    <property type="protein sequence ID" value="KAK8217291.1"/>
    <property type="molecule type" value="Genomic_DNA"/>
</dbReference>
<reference evidence="1" key="1">
    <citation type="submission" date="2024-02" db="EMBL/GenBank/DDBJ databases">
        <title>Metagenome Assembled Genome of Zalaria obscura JY119.</title>
        <authorList>
            <person name="Vighnesh L."/>
            <person name="Jagadeeshwari U."/>
            <person name="Venkata Ramana C."/>
            <person name="Sasikala C."/>
        </authorList>
    </citation>
    <scope>NUCLEOTIDE SEQUENCE</scope>
    <source>
        <strain evidence="1">JY119</strain>
    </source>
</reference>